<dbReference type="EMBL" id="AP028127">
    <property type="protein sequence ID" value="BEH92034.1"/>
    <property type="molecule type" value="Genomic_DNA"/>
</dbReference>
<keyword evidence="2" id="KW-1185">Reference proteome</keyword>
<evidence type="ECO:0008006" key="3">
    <source>
        <dbReference type="Google" id="ProtNLM"/>
    </source>
</evidence>
<sequence length="206" mass="23382">MKKWGALLFLMTLLVGCHSVDGNEEIIETPLTPEESVAYDSNQSPIETDGVFVEKEDIKLSIECPVEATINSAVDAFHLTMSEDQLGAIIHEPTVEQLAQLDSLEVLLYEEEGWSDRLLIIPKEVGTTVAIYSTWYDGERFIDEEPVFNEMVIEQFQVIDVRSRVPEGIPNLKVVMEYKEKKVEYLMTYDGRGDRAQVEYLEVSGE</sequence>
<dbReference type="PROSITE" id="PS51257">
    <property type="entry name" value="PROKAR_LIPOPROTEIN"/>
    <property type="match status" value="1"/>
</dbReference>
<protein>
    <recommendedName>
        <fullName evidence="3">Lipoprotein</fullName>
    </recommendedName>
</protein>
<evidence type="ECO:0000313" key="2">
    <source>
        <dbReference type="Proteomes" id="UP001432099"/>
    </source>
</evidence>
<evidence type="ECO:0000313" key="1">
    <source>
        <dbReference type="EMBL" id="BEH92034.1"/>
    </source>
</evidence>
<reference evidence="1" key="1">
    <citation type="journal article" date="2024" name="Int. J. Syst. Evol. Microbiol.">
        <title>Turicibacter faecis sp. nov., isolated from faeces of heart failure mouse model.</title>
        <authorList>
            <person name="Imamura Y."/>
            <person name="Motooka D."/>
            <person name="Nakajima Y."/>
            <person name="Ito S."/>
            <person name="Kitakaze M."/>
            <person name="Iida T."/>
            <person name="Nakamura S."/>
        </authorList>
    </citation>
    <scope>NUCLEOTIDE SEQUENCE</scope>
    <source>
        <strain evidence="1">TC023</strain>
    </source>
</reference>
<organism evidence="1 2">
    <name type="scientific">Turicibacter faecis</name>
    <dbReference type="NCBI Taxonomy" id="2963365"/>
    <lineage>
        <taxon>Bacteria</taxon>
        <taxon>Bacillati</taxon>
        <taxon>Bacillota</taxon>
        <taxon>Erysipelotrichia</taxon>
        <taxon>Erysipelotrichales</taxon>
        <taxon>Turicibacteraceae</taxon>
        <taxon>Turicibacter</taxon>
    </lineage>
</organism>
<name>A0ABM8IQC2_9FIRM</name>
<dbReference type="Proteomes" id="UP001432099">
    <property type="component" value="Chromosome"/>
</dbReference>
<accession>A0ABM8IQC2</accession>
<gene>
    <name evidence="1" type="ORF">T23_21360</name>
</gene>
<proteinExistence type="predicted"/>
<dbReference type="RefSeq" id="WP_338506524.1">
    <property type="nucleotide sequence ID" value="NZ_AP028127.1"/>
</dbReference>